<feature type="transmembrane region" description="Helical" evidence="1">
    <location>
        <begin position="43"/>
        <end position="61"/>
    </location>
</feature>
<gene>
    <name evidence="2" type="ORF">bsdcttw_10350</name>
</gene>
<dbReference type="AlphaFoldDB" id="A0A7I8DKZ4"/>
<evidence type="ECO:0000313" key="2">
    <source>
        <dbReference type="EMBL" id="BCJ97994.1"/>
    </source>
</evidence>
<dbReference type="RefSeq" id="WP_185258358.1">
    <property type="nucleotide sequence ID" value="NZ_AP023368.1"/>
</dbReference>
<feature type="transmembrane region" description="Helical" evidence="1">
    <location>
        <begin position="217"/>
        <end position="238"/>
    </location>
</feature>
<dbReference type="GO" id="GO:0006508">
    <property type="term" value="P:proteolysis"/>
    <property type="evidence" value="ECO:0007669"/>
    <property type="project" value="UniProtKB-KW"/>
</dbReference>
<evidence type="ECO:0000313" key="3">
    <source>
        <dbReference type="Proteomes" id="UP000515703"/>
    </source>
</evidence>
<keyword evidence="1" id="KW-1133">Transmembrane helix</keyword>
<keyword evidence="1" id="KW-0472">Membrane</keyword>
<feature type="transmembrane region" description="Helical" evidence="1">
    <location>
        <begin position="81"/>
        <end position="106"/>
    </location>
</feature>
<reference evidence="2 3" key="1">
    <citation type="submission" date="2020-08" db="EMBL/GenBank/DDBJ databases">
        <title>Draft genome sequencing of an Anaerocolumna strain isolated from anoxic soil subjected to BSD treatment.</title>
        <authorList>
            <person name="Uek A."/>
            <person name="Tonouchi A."/>
        </authorList>
    </citation>
    <scope>NUCLEOTIDE SEQUENCE [LARGE SCALE GENOMIC DNA]</scope>
    <source>
        <strain evidence="2 3">CTTW</strain>
    </source>
</reference>
<sequence length="254" mass="28059">MNGVNNILLQELCLLFNALICFGIPIIGLLLLRKRAEFVIRPFLFGMAAFFVSQILIRIPLLQFVLPNFKWFLTLQVNTYAYGLFLGISAGIFEETARFICLKYFLPNRTRLGDGLAFGLGHGGIEAMLLVGINSLAAMILYPLGNLDLSGSGYLTILTGGIERVFAISFHIGATLVILYGIKVNKPIRFLALAILLHGLIDGTSVILPAAYHVGTLGLETVIMISSFLVLSLGLWLFKRKKETNLEYKSKMEV</sequence>
<dbReference type="PIRSF" id="PIRSF033101">
    <property type="entry name" value="UCP033101"/>
    <property type="match status" value="1"/>
</dbReference>
<proteinExistence type="predicted"/>
<feature type="transmembrane region" description="Helical" evidence="1">
    <location>
        <begin position="190"/>
        <end position="211"/>
    </location>
</feature>
<evidence type="ECO:0000256" key="1">
    <source>
        <dbReference type="SAM" id="Phobius"/>
    </source>
</evidence>
<reference evidence="2 3" key="2">
    <citation type="submission" date="2020-08" db="EMBL/GenBank/DDBJ databases">
        <authorList>
            <person name="Ueki A."/>
            <person name="Tonouchi A."/>
        </authorList>
    </citation>
    <scope>NUCLEOTIDE SEQUENCE [LARGE SCALE GENOMIC DNA]</scope>
    <source>
        <strain evidence="2 3">CTTW</strain>
    </source>
</reference>
<keyword evidence="2" id="KW-0378">Hydrolase</keyword>
<feature type="transmembrane region" description="Helical" evidence="1">
    <location>
        <begin position="127"/>
        <end position="145"/>
    </location>
</feature>
<keyword evidence="3" id="KW-1185">Reference proteome</keyword>
<dbReference type="EMBL" id="AP023368">
    <property type="protein sequence ID" value="BCJ97994.1"/>
    <property type="molecule type" value="Genomic_DNA"/>
</dbReference>
<feature type="transmembrane region" description="Helical" evidence="1">
    <location>
        <begin position="165"/>
        <end position="183"/>
    </location>
</feature>
<dbReference type="InterPro" id="IPR011397">
    <property type="entry name" value="YhfC"/>
</dbReference>
<dbReference type="KEGG" id="acht:bsdcttw_10350"/>
<organism evidence="2 3">
    <name type="scientific">Anaerocolumna chitinilytica</name>
    <dbReference type="NCBI Taxonomy" id="1727145"/>
    <lineage>
        <taxon>Bacteria</taxon>
        <taxon>Bacillati</taxon>
        <taxon>Bacillota</taxon>
        <taxon>Clostridia</taxon>
        <taxon>Lachnospirales</taxon>
        <taxon>Lachnospiraceae</taxon>
        <taxon>Anaerocolumna</taxon>
    </lineage>
</organism>
<keyword evidence="2" id="KW-0645">Protease</keyword>
<keyword evidence="1" id="KW-0812">Transmembrane</keyword>
<dbReference type="Proteomes" id="UP000515703">
    <property type="component" value="Chromosome"/>
</dbReference>
<accession>A0A7I8DKZ4</accession>
<name>A0A7I8DKZ4_9FIRM</name>
<feature type="transmembrane region" description="Helical" evidence="1">
    <location>
        <begin position="12"/>
        <end position="31"/>
    </location>
</feature>
<dbReference type="Pfam" id="PF10086">
    <property type="entry name" value="YhfC"/>
    <property type="match status" value="2"/>
</dbReference>
<protein>
    <submittedName>
        <fullName evidence="2">CAAX amino protease</fullName>
    </submittedName>
</protein>
<dbReference type="GO" id="GO:0008233">
    <property type="term" value="F:peptidase activity"/>
    <property type="evidence" value="ECO:0007669"/>
    <property type="project" value="UniProtKB-KW"/>
</dbReference>